<proteinExistence type="inferred from homology"/>
<dbReference type="InterPro" id="IPR001288">
    <property type="entry name" value="Translation_initiation_fac_3"/>
</dbReference>
<organism evidence="7 8">
    <name type="scientific">Candidatus Harrisonbacteria bacterium CG10_big_fil_rev_8_21_14_0_10_42_17</name>
    <dbReference type="NCBI Taxonomy" id="1974584"/>
    <lineage>
        <taxon>Bacteria</taxon>
        <taxon>Candidatus Harrisoniibacteriota</taxon>
    </lineage>
</organism>
<dbReference type="Proteomes" id="UP000228635">
    <property type="component" value="Unassembled WGS sequence"/>
</dbReference>
<dbReference type="InterPro" id="IPR019814">
    <property type="entry name" value="Translation_initiation_fac_3_N"/>
</dbReference>
<evidence type="ECO:0000259" key="6">
    <source>
        <dbReference type="Pfam" id="PF05198"/>
    </source>
</evidence>
<keyword evidence="3" id="KW-0648">Protein biosynthesis</keyword>
<accession>A0A2M6WI44</accession>
<evidence type="ECO:0000313" key="8">
    <source>
        <dbReference type="Proteomes" id="UP000228635"/>
    </source>
</evidence>
<dbReference type="InterPro" id="IPR036787">
    <property type="entry name" value="T_IF-3_N_sf"/>
</dbReference>
<dbReference type="SUPFAM" id="SSF55200">
    <property type="entry name" value="Translation initiation factor IF3, C-terminal domain"/>
    <property type="match status" value="1"/>
</dbReference>
<feature type="domain" description="Translation initiation factor 3 N-terminal" evidence="6">
    <location>
        <begin position="46"/>
        <end position="113"/>
    </location>
</feature>
<gene>
    <name evidence="7" type="primary">infC</name>
    <name evidence="7" type="ORF">COU08_02315</name>
</gene>
<evidence type="ECO:0000256" key="1">
    <source>
        <dbReference type="ARBA" id="ARBA00005439"/>
    </source>
</evidence>
<dbReference type="Pfam" id="PF00707">
    <property type="entry name" value="IF3_C"/>
    <property type="match status" value="1"/>
</dbReference>
<evidence type="ECO:0000256" key="3">
    <source>
        <dbReference type="ARBA" id="ARBA00022917"/>
    </source>
</evidence>
<evidence type="ECO:0000259" key="5">
    <source>
        <dbReference type="Pfam" id="PF00707"/>
    </source>
</evidence>
<comment type="similarity">
    <text evidence="1">Belongs to the IF-3 family.</text>
</comment>
<dbReference type="EMBL" id="PFBA01000021">
    <property type="protein sequence ID" value="PIT92470.1"/>
    <property type="molecule type" value="Genomic_DNA"/>
</dbReference>
<dbReference type="AlphaFoldDB" id="A0A2M6WI44"/>
<dbReference type="GO" id="GO:0005737">
    <property type="term" value="C:cytoplasm"/>
    <property type="evidence" value="ECO:0007669"/>
    <property type="project" value="UniProtKB-ARBA"/>
</dbReference>
<name>A0A2M6WI44_9BACT</name>
<feature type="domain" description="Translation initiation factor 3 C-terminal" evidence="5">
    <location>
        <begin position="124"/>
        <end position="208"/>
    </location>
</feature>
<dbReference type="PANTHER" id="PTHR10938:SF0">
    <property type="entry name" value="TRANSLATION INITIATION FACTOR IF-3, MITOCHONDRIAL"/>
    <property type="match status" value="1"/>
</dbReference>
<dbReference type="GO" id="GO:0043022">
    <property type="term" value="F:ribosome binding"/>
    <property type="evidence" value="ECO:0007669"/>
    <property type="project" value="TreeGrafter"/>
</dbReference>
<keyword evidence="2 7" id="KW-0396">Initiation factor</keyword>
<dbReference type="Pfam" id="PF05198">
    <property type="entry name" value="IF3_N"/>
    <property type="match status" value="1"/>
</dbReference>
<reference evidence="8" key="1">
    <citation type="submission" date="2017-09" db="EMBL/GenBank/DDBJ databases">
        <title>Depth-based differentiation of microbial function through sediment-hosted aquifers and enrichment of novel symbionts in the deep terrestrial subsurface.</title>
        <authorList>
            <person name="Probst A.J."/>
            <person name="Ladd B."/>
            <person name="Jarett J.K."/>
            <person name="Geller-Mcgrath D.E."/>
            <person name="Sieber C.M.K."/>
            <person name="Emerson J.B."/>
            <person name="Anantharaman K."/>
            <person name="Thomas B.C."/>
            <person name="Malmstrom R."/>
            <person name="Stieglmeier M."/>
            <person name="Klingl A."/>
            <person name="Woyke T."/>
            <person name="Ryan C.M."/>
            <person name="Banfield J.F."/>
        </authorList>
    </citation>
    <scope>NUCLEOTIDE SEQUENCE [LARGE SCALE GENOMIC DNA]</scope>
</reference>
<dbReference type="GO" id="GO:0032790">
    <property type="term" value="P:ribosome disassembly"/>
    <property type="evidence" value="ECO:0007669"/>
    <property type="project" value="TreeGrafter"/>
</dbReference>
<dbReference type="SUPFAM" id="SSF54364">
    <property type="entry name" value="Translation initiation factor IF3, N-terminal domain"/>
    <property type="match status" value="1"/>
</dbReference>
<dbReference type="PANTHER" id="PTHR10938">
    <property type="entry name" value="TRANSLATION INITIATION FACTOR IF-3"/>
    <property type="match status" value="1"/>
</dbReference>
<dbReference type="InterPro" id="IPR019815">
    <property type="entry name" value="Translation_initiation_fac_3_C"/>
</dbReference>
<comment type="caution">
    <text evidence="7">The sequence shown here is derived from an EMBL/GenBank/DDBJ whole genome shotgun (WGS) entry which is preliminary data.</text>
</comment>
<dbReference type="NCBIfam" id="TIGR00168">
    <property type="entry name" value="infC"/>
    <property type="match status" value="1"/>
</dbReference>
<sequence>MNDISSSIPQNSFQKSFDWHNKTCYIPTTIQRKQRYNSPRIHIRKNEEIRAGEVRVIDDTGENKGVMTAEEALKMAKAAGLDLVETAAQATPPIVKITSFDKYRYETEKRLKKERIDQKQKGQEMKQIQISVREAKNDLEIKAKRANEFLERGDKVMVVMRMRGRERANKGFAREKLLEFLQTYITIEHKALSEPRFAGRGMNITIVKK</sequence>
<protein>
    <recommendedName>
        <fullName evidence="4">Translation initiation factor IF-3</fullName>
    </recommendedName>
</protein>
<dbReference type="GO" id="GO:0003743">
    <property type="term" value="F:translation initiation factor activity"/>
    <property type="evidence" value="ECO:0007669"/>
    <property type="project" value="UniProtKB-UniRule"/>
</dbReference>
<dbReference type="InterPro" id="IPR036788">
    <property type="entry name" value="T_IF-3_C_sf"/>
</dbReference>
<evidence type="ECO:0000256" key="2">
    <source>
        <dbReference type="ARBA" id="ARBA00022540"/>
    </source>
</evidence>
<dbReference type="Gene3D" id="3.30.110.10">
    <property type="entry name" value="Translation initiation factor 3 (IF-3), C-terminal domain"/>
    <property type="match status" value="1"/>
</dbReference>
<dbReference type="Gene3D" id="3.10.20.80">
    <property type="entry name" value="Translation initiation factor 3 (IF-3), N-terminal domain"/>
    <property type="match status" value="1"/>
</dbReference>
<evidence type="ECO:0000313" key="7">
    <source>
        <dbReference type="EMBL" id="PIT92470.1"/>
    </source>
</evidence>
<evidence type="ECO:0000256" key="4">
    <source>
        <dbReference type="NCBIfam" id="TIGR00168"/>
    </source>
</evidence>